<dbReference type="InterPro" id="IPR051172">
    <property type="entry name" value="Chlamydia_OmcB"/>
</dbReference>
<reference evidence="4" key="1">
    <citation type="submission" date="2023-12" db="EMBL/GenBank/DDBJ databases">
        <title>Novel species in genus Nocardioides.</title>
        <authorList>
            <person name="Zhou H."/>
        </authorList>
    </citation>
    <scope>NUCLEOTIDE SEQUENCE [LARGE SCALE GENOMIC DNA]</scope>
    <source>
        <strain evidence="4">HM61</strain>
    </source>
</reference>
<protein>
    <submittedName>
        <fullName evidence="3">DUF11 domain-containing protein</fullName>
    </submittedName>
</protein>
<keyword evidence="4" id="KW-1185">Reference proteome</keyword>
<dbReference type="RefSeq" id="WP_322937881.1">
    <property type="nucleotide sequence ID" value="NZ_CP141059.1"/>
</dbReference>
<dbReference type="InterPro" id="IPR001434">
    <property type="entry name" value="OmcB-like_DUF11"/>
</dbReference>
<gene>
    <name evidence="3" type="ORF">SHK19_03560</name>
</gene>
<organism evidence="3 4">
    <name type="scientific">Nocardioides bizhenqiangii</name>
    <dbReference type="NCBI Taxonomy" id="3095076"/>
    <lineage>
        <taxon>Bacteria</taxon>
        <taxon>Bacillati</taxon>
        <taxon>Actinomycetota</taxon>
        <taxon>Actinomycetes</taxon>
        <taxon>Propionibacteriales</taxon>
        <taxon>Nocardioidaceae</taxon>
        <taxon>Nocardioides</taxon>
    </lineage>
</organism>
<dbReference type="Gene3D" id="2.60.40.740">
    <property type="match status" value="1"/>
</dbReference>
<feature type="chain" id="PRO_5045938175" evidence="1">
    <location>
        <begin position="26"/>
        <end position="565"/>
    </location>
</feature>
<evidence type="ECO:0000259" key="2">
    <source>
        <dbReference type="Pfam" id="PF01345"/>
    </source>
</evidence>
<dbReference type="InterPro" id="IPR047589">
    <property type="entry name" value="DUF11_rpt"/>
</dbReference>
<evidence type="ECO:0000313" key="4">
    <source>
        <dbReference type="Proteomes" id="UP001327225"/>
    </source>
</evidence>
<dbReference type="NCBIfam" id="TIGR01451">
    <property type="entry name" value="B_ant_repeat"/>
    <property type="match status" value="1"/>
</dbReference>
<dbReference type="EMBL" id="CP141059">
    <property type="protein sequence ID" value="WQQ27309.1"/>
    <property type="molecule type" value="Genomic_DNA"/>
</dbReference>
<dbReference type="NCBIfam" id="TIGR04226">
    <property type="entry name" value="RrgB_K2N_iso_D2"/>
    <property type="match status" value="1"/>
</dbReference>
<dbReference type="Proteomes" id="UP001327225">
    <property type="component" value="Chromosome"/>
</dbReference>
<dbReference type="Pfam" id="PF01345">
    <property type="entry name" value="DUF11"/>
    <property type="match status" value="1"/>
</dbReference>
<dbReference type="InterPro" id="IPR026466">
    <property type="entry name" value="Fim_isopep_form_D2_dom"/>
</dbReference>
<feature type="domain" description="DUF11" evidence="2">
    <location>
        <begin position="177"/>
        <end position="295"/>
    </location>
</feature>
<dbReference type="PANTHER" id="PTHR34819:SF3">
    <property type="entry name" value="CELL SURFACE PROTEIN"/>
    <property type="match status" value="1"/>
</dbReference>
<evidence type="ECO:0000256" key="1">
    <source>
        <dbReference type="SAM" id="SignalP"/>
    </source>
</evidence>
<evidence type="ECO:0000313" key="3">
    <source>
        <dbReference type="EMBL" id="WQQ27309.1"/>
    </source>
</evidence>
<keyword evidence="1" id="KW-0732">Signal</keyword>
<proteinExistence type="predicted"/>
<name>A0ABZ0ZSR5_9ACTN</name>
<accession>A0ABZ0ZSR5</accession>
<dbReference type="PANTHER" id="PTHR34819">
    <property type="entry name" value="LARGE CYSTEINE-RICH PERIPLASMIC PROTEIN OMCB"/>
    <property type="match status" value="1"/>
</dbReference>
<sequence>MNIKHLKRLAVTVGATGLAVAGIHAAEADHNADPNAHPLPVIDYGLDEKAIVVKLRMTGDGSATMQDAEVFYGTPGTNVGNPPLLDIKIIDDKGAQAQHFDEWDPRWEELEGTTQGTFSTKVADAATGSIIFPFEPDLRDFRVTNQDAGIFVGSYDLAPAILEFCTDNPDDPDCTTDLSVAKTDSPDPAVAGESVTYTLTVTNHGPNPAQAAQVVDELPAGLTFASASNGCTAVGQEVTCDLGAIPSDTTRDVTITADIDPSLVYDAGAPVTVENTATVDNLAGDDSNGANNSDTEETLVVAEADVSIDGVTANEPLEVLIGEPADFTAKVDVSNAGPSSPIDAVLSRTTTSSAGLTITPADSTHAVTRLEIGSPQTIDDAYELTCTTPGVKTVTLSYELALKNSEDTDPDLTDNTASASFDIDCVVPIAINVRPQGFPNSINLNTDATLAALTTEAGEYGLPLDFDAATIEIDTVRWGVRSLLFNVGTVGGAQERHGRNHLERSYELDERTRDADKDGVMHFKPPGSGLEQGVTEGCLKGRYDAGGGQTYTFFGCDSVRIVPPH</sequence>
<feature type="signal peptide" evidence="1">
    <location>
        <begin position="1"/>
        <end position="25"/>
    </location>
</feature>